<dbReference type="KEGG" id="tped:TPE_1452"/>
<dbReference type="HOGENOM" id="CLU_3278213_0_0_12"/>
<protein>
    <submittedName>
        <fullName evidence="1">Uncharacterized protein</fullName>
    </submittedName>
</protein>
<accession>S5ZMX4</accession>
<dbReference type="Proteomes" id="UP000015620">
    <property type="component" value="Chromosome"/>
</dbReference>
<reference evidence="1 2" key="1">
    <citation type="journal article" date="2013" name="PLoS ONE">
        <title>Genome-Wide Relatedness of Treponema pedis, from Gingiva and Necrotic Skin Lesions of Pigs, with the Human Oral Pathogen Treponema denticola.</title>
        <authorList>
            <person name="Svartstrom O."/>
            <person name="Mushtaq M."/>
            <person name="Pringle M."/>
            <person name="Segerman B."/>
        </authorList>
    </citation>
    <scope>NUCLEOTIDE SEQUENCE [LARGE SCALE GENOMIC DNA]</scope>
    <source>
        <strain evidence="1">T A4</strain>
    </source>
</reference>
<name>S5ZMX4_9SPIR</name>
<proteinExistence type="predicted"/>
<dbReference type="AlphaFoldDB" id="S5ZMX4"/>
<dbReference type="EMBL" id="CP004120">
    <property type="protein sequence ID" value="AGT43947.1"/>
    <property type="molecule type" value="Genomic_DNA"/>
</dbReference>
<sequence length="41" mass="4998">MNHSKRDTIFFDKGIWVSEGFTKEFKRKKLKGWVFYGENNK</sequence>
<gene>
    <name evidence="1" type="ORF">TPE_1452</name>
</gene>
<evidence type="ECO:0000313" key="1">
    <source>
        <dbReference type="EMBL" id="AGT43947.1"/>
    </source>
</evidence>
<keyword evidence="2" id="KW-1185">Reference proteome</keyword>
<organism evidence="1 2">
    <name type="scientific">Treponema pedis str. T A4</name>
    <dbReference type="NCBI Taxonomy" id="1291379"/>
    <lineage>
        <taxon>Bacteria</taxon>
        <taxon>Pseudomonadati</taxon>
        <taxon>Spirochaetota</taxon>
        <taxon>Spirochaetia</taxon>
        <taxon>Spirochaetales</taxon>
        <taxon>Treponemataceae</taxon>
        <taxon>Treponema</taxon>
    </lineage>
</organism>
<evidence type="ECO:0000313" key="2">
    <source>
        <dbReference type="Proteomes" id="UP000015620"/>
    </source>
</evidence>